<dbReference type="RefSeq" id="WP_066444047.1">
    <property type="nucleotide sequence ID" value="NZ_CAUWFI010000001.1"/>
</dbReference>
<reference evidence="2 3" key="1">
    <citation type="submission" date="2019-03" db="EMBL/GenBank/DDBJ databases">
        <title>Genomic Encyclopedia of Type Strains, Phase IV (KMG-IV): sequencing the most valuable type-strain genomes for metagenomic binning, comparative biology and taxonomic classification.</title>
        <authorList>
            <person name="Goeker M."/>
        </authorList>
    </citation>
    <scope>NUCLEOTIDE SEQUENCE [LARGE SCALE GENOMIC DNA]</scope>
    <source>
        <strain evidence="2 3">DSM 29487</strain>
    </source>
</reference>
<evidence type="ECO:0000313" key="3">
    <source>
        <dbReference type="Proteomes" id="UP000295515"/>
    </source>
</evidence>
<feature type="domain" description="Protein CotJB" evidence="1">
    <location>
        <begin position="63"/>
        <end position="137"/>
    </location>
</feature>
<dbReference type="Proteomes" id="UP000295515">
    <property type="component" value="Unassembled WGS sequence"/>
</dbReference>
<gene>
    <name evidence="2" type="ORF">EDD60_13917</name>
</gene>
<protein>
    <submittedName>
        <fullName evidence="2">CotJB protein</fullName>
    </submittedName>
</protein>
<sequence>MNIYQDNQSCFQPFFMPESHCDTNPKLFDAQEAIMLGNLFKELYMSYRGFSNYCLQPQNKRQQALLEVQTYEFVAHEINLYLDIHPKNQRMVQLYREYADKAKAAKKDFEKEFGPLLVSDSENKVPFQWVQGPWPWEYQC</sequence>
<evidence type="ECO:0000259" key="1">
    <source>
        <dbReference type="Pfam" id="PF12652"/>
    </source>
</evidence>
<name>A0A4R3YI35_9FIRM</name>
<organism evidence="2 3">
    <name type="scientific">Longibaculum muris</name>
    <dbReference type="NCBI Taxonomy" id="1796628"/>
    <lineage>
        <taxon>Bacteria</taxon>
        <taxon>Bacillati</taxon>
        <taxon>Bacillota</taxon>
        <taxon>Erysipelotrichia</taxon>
        <taxon>Erysipelotrichales</taxon>
        <taxon>Coprobacillaceae</taxon>
        <taxon>Longibaculum</taxon>
    </lineage>
</organism>
<dbReference type="InterPro" id="IPR024207">
    <property type="entry name" value="CotJB_dom"/>
</dbReference>
<dbReference type="Pfam" id="PF12652">
    <property type="entry name" value="CotJB"/>
    <property type="match status" value="1"/>
</dbReference>
<comment type="caution">
    <text evidence="2">The sequence shown here is derived from an EMBL/GenBank/DDBJ whole genome shotgun (WGS) entry which is preliminary data.</text>
</comment>
<dbReference type="EMBL" id="SMCQ01000039">
    <property type="protein sequence ID" value="TCV90958.1"/>
    <property type="molecule type" value="Genomic_DNA"/>
</dbReference>
<evidence type="ECO:0000313" key="2">
    <source>
        <dbReference type="EMBL" id="TCV90958.1"/>
    </source>
</evidence>
<dbReference type="GeneID" id="98916890"/>
<proteinExistence type="predicted"/>
<dbReference type="AlphaFoldDB" id="A0A4R3YI35"/>
<accession>A0A4R3YI35</accession>
<keyword evidence="3" id="KW-1185">Reference proteome</keyword>